<comment type="caution">
    <text evidence="2">The sequence shown here is derived from an EMBL/GenBank/DDBJ whole genome shotgun (WGS) entry which is preliminary data.</text>
</comment>
<reference evidence="2 3" key="1">
    <citation type="submission" date="2017-11" db="EMBL/GenBank/DDBJ databases">
        <title>Reclassification of Bisgaard taxon 7 as Conservatibacter flavescens gen. nov., sp. nov.</title>
        <authorList>
            <person name="Christensen H."/>
        </authorList>
    </citation>
    <scope>NUCLEOTIDE SEQUENCE [LARGE SCALE GENOMIC DNA]</scope>
    <source>
        <strain evidence="2 3">7_4</strain>
    </source>
</reference>
<dbReference type="Gene3D" id="2.40.50.230">
    <property type="entry name" value="Gp5 N-terminal domain"/>
    <property type="match status" value="1"/>
</dbReference>
<dbReference type="Proteomes" id="UP000229329">
    <property type="component" value="Unassembled WGS sequence"/>
</dbReference>
<dbReference type="InterPro" id="IPR037026">
    <property type="entry name" value="Vgr_OB-fold_dom_sf"/>
</dbReference>
<accession>A0A2M8RZG6</accession>
<dbReference type="Pfam" id="PF04717">
    <property type="entry name" value="Phage_base_V"/>
    <property type="match status" value="1"/>
</dbReference>
<protein>
    <recommendedName>
        <fullName evidence="1">Gp5/Type VI secretion system Vgr protein OB-fold domain-containing protein</fullName>
    </recommendedName>
</protein>
<dbReference type="SUPFAM" id="SSF69349">
    <property type="entry name" value="Phage fibre proteins"/>
    <property type="match status" value="1"/>
</dbReference>
<evidence type="ECO:0000259" key="1">
    <source>
        <dbReference type="Pfam" id="PF04717"/>
    </source>
</evidence>
<dbReference type="InterPro" id="IPR006533">
    <property type="entry name" value="T6SS_Vgr_RhsGE"/>
</dbReference>
<keyword evidence="3" id="KW-1185">Reference proteome</keyword>
<dbReference type="SUPFAM" id="SSF69255">
    <property type="entry name" value="gp5 N-terminal domain-like"/>
    <property type="match status" value="1"/>
</dbReference>
<evidence type="ECO:0000313" key="2">
    <source>
        <dbReference type="EMBL" id="PJG84290.1"/>
    </source>
</evidence>
<dbReference type="OrthoDB" id="9762420at2"/>
<dbReference type="RefSeq" id="WP_100289820.1">
    <property type="nucleotide sequence ID" value="NZ_PHHA01000039.1"/>
</dbReference>
<dbReference type="InterPro" id="IPR006531">
    <property type="entry name" value="Gp5/Vgr_OB"/>
</dbReference>
<proteinExistence type="predicted"/>
<dbReference type="EMBL" id="PHHA01000039">
    <property type="protein sequence ID" value="PJG84290.1"/>
    <property type="molecule type" value="Genomic_DNA"/>
</dbReference>
<gene>
    <name evidence="2" type="ORF">CVP05_12100</name>
</gene>
<dbReference type="AlphaFoldDB" id="A0A2M8RZG6"/>
<organism evidence="2 3">
    <name type="scientific">Conservatibacter flavescens</name>
    <dbReference type="NCBI Taxonomy" id="28161"/>
    <lineage>
        <taxon>Bacteria</taxon>
        <taxon>Pseudomonadati</taxon>
        <taxon>Pseudomonadota</taxon>
        <taxon>Gammaproteobacteria</taxon>
        <taxon>Pasteurellales</taxon>
        <taxon>Pasteurellaceae</taxon>
        <taxon>Conservatibacter</taxon>
    </lineage>
</organism>
<name>A0A2M8RZG6_9PAST</name>
<evidence type="ECO:0000313" key="3">
    <source>
        <dbReference type="Proteomes" id="UP000229329"/>
    </source>
</evidence>
<dbReference type="NCBIfam" id="TIGR01646">
    <property type="entry name" value="vgr_GE"/>
    <property type="match status" value="1"/>
</dbReference>
<feature type="domain" description="Gp5/Type VI secretion system Vgr protein OB-fold" evidence="1">
    <location>
        <begin position="34"/>
        <end position="98"/>
    </location>
</feature>
<sequence>MPKNQNYRANVPQKPQIYAQTATVTGPAGEEIYTDNYGRVKVQFHWDRAGKQDDHSSCWIRVAHPWAGMLALPLIGQEVVVDFLDGDPDQPVITHRVYNALQIPPGNLPHTMTKCISVQRPTKATATTASCLTMPPMMNCFINTQSGIW</sequence>